<feature type="region of interest" description="Disordered" evidence="1">
    <location>
        <begin position="1"/>
        <end position="86"/>
    </location>
</feature>
<comment type="caution">
    <text evidence="2">The sequence shown here is derived from an EMBL/GenBank/DDBJ whole genome shotgun (WGS) entry which is preliminary data.</text>
</comment>
<dbReference type="EMBL" id="JBHFEH010000003">
    <property type="protein sequence ID" value="KAL2058192.1"/>
    <property type="molecule type" value="Genomic_DNA"/>
</dbReference>
<accession>A0ABR4BK54</accession>
<evidence type="ECO:0000313" key="3">
    <source>
        <dbReference type="Proteomes" id="UP001590951"/>
    </source>
</evidence>
<gene>
    <name evidence="2" type="ORF">ABVK25_001810</name>
</gene>
<name>A0ABR4BK54_9LECA</name>
<organism evidence="2 3">
    <name type="scientific">Lepraria finkii</name>
    <dbReference type="NCBI Taxonomy" id="1340010"/>
    <lineage>
        <taxon>Eukaryota</taxon>
        <taxon>Fungi</taxon>
        <taxon>Dikarya</taxon>
        <taxon>Ascomycota</taxon>
        <taxon>Pezizomycotina</taxon>
        <taxon>Lecanoromycetes</taxon>
        <taxon>OSLEUM clade</taxon>
        <taxon>Lecanoromycetidae</taxon>
        <taxon>Lecanorales</taxon>
        <taxon>Lecanorineae</taxon>
        <taxon>Stereocaulaceae</taxon>
        <taxon>Lepraria</taxon>
    </lineage>
</organism>
<proteinExistence type="predicted"/>
<protein>
    <submittedName>
        <fullName evidence="2">Uncharacterized protein</fullName>
    </submittedName>
</protein>
<reference evidence="2 3" key="1">
    <citation type="submission" date="2024-09" db="EMBL/GenBank/DDBJ databases">
        <title>Rethinking Asexuality: The Enigmatic Case of Functional Sexual Genes in Lepraria (Stereocaulaceae).</title>
        <authorList>
            <person name="Doellman M."/>
            <person name="Sun Y."/>
            <person name="Barcenas-Pena A."/>
            <person name="Lumbsch H.T."/>
            <person name="Grewe F."/>
        </authorList>
    </citation>
    <scope>NUCLEOTIDE SEQUENCE [LARGE SCALE GENOMIC DNA]</scope>
    <source>
        <strain evidence="2 3">Grewe 0041</strain>
    </source>
</reference>
<keyword evidence="3" id="KW-1185">Reference proteome</keyword>
<evidence type="ECO:0000313" key="2">
    <source>
        <dbReference type="EMBL" id="KAL2058192.1"/>
    </source>
</evidence>
<evidence type="ECO:0000256" key="1">
    <source>
        <dbReference type="SAM" id="MobiDB-lite"/>
    </source>
</evidence>
<feature type="compositionally biased region" description="Polar residues" evidence="1">
    <location>
        <begin position="14"/>
        <end position="36"/>
    </location>
</feature>
<dbReference type="Proteomes" id="UP001590951">
    <property type="component" value="Unassembled WGS sequence"/>
</dbReference>
<sequence length="422" mass="48009">MDFPLHSGYEGLNPPQSSSQGLAFQSLSRTSYSTASLFRKTPSRRKITPEEVQRAPLLKQNVSPTISPPIASNHPATPPESPLDMLTPSDLTIYEARLKESVLANKERREQKFIPLHSVERVQMPASYFRKLDEAIGYDGLDYRWPSISFNSRSCTGIIQWMPSPVHQILASPFIRSDTVATQDLRSEIARQIDVVGNQKVGAFKGAYKGSKKEPDVLFKYKGQDHKVLYTAVVEIGFAETYKEIIDDVKLWIEGNRDIRTVILIKVEENPRYYSPTSKLEDDEVKDLGFPDPTDLDTSMVILKDPNDSFGPLQINNLVWVGKMGAFLEIWKRDTVNGEAKQQGTRSYFVRDNATKELDLKLSDFYPLDATDGGNTRFPLTFDRLRLHLETAREELAVERCRDVLLDLAKRTDNINDRYYIP</sequence>